<accession>A0ABT0YJ11</accession>
<feature type="transmembrane region" description="Helical" evidence="1">
    <location>
        <begin position="215"/>
        <end position="234"/>
    </location>
</feature>
<dbReference type="Proteomes" id="UP001165541">
    <property type="component" value="Unassembled WGS sequence"/>
</dbReference>
<keyword evidence="1" id="KW-1133">Transmembrane helix</keyword>
<keyword evidence="4" id="KW-1185">Reference proteome</keyword>
<dbReference type="PANTHER" id="PTHR38034:SF1">
    <property type="entry name" value="INNER MEMBRANE PROTEIN YPJD"/>
    <property type="match status" value="1"/>
</dbReference>
<feature type="transmembrane region" description="Helical" evidence="1">
    <location>
        <begin position="246"/>
        <end position="264"/>
    </location>
</feature>
<evidence type="ECO:0000313" key="4">
    <source>
        <dbReference type="Proteomes" id="UP001165541"/>
    </source>
</evidence>
<evidence type="ECO:0000256" key="1">
    <source>
        <dbReference type="SAM" id="Phobius"/>
    </source>
</evidence>
<keyword evidence="1" id="KW-0472">Membrane</keyword>
<feature type="transmembrane region" description="Helical" evidence="1">
    <location>
        <begin position="135"/>
        <end position="159"/>
    </location>
</feature>
<feature type="transmembrane region" description="Helical" evidence="1">
    <location>
        <begin position="41"/>
        <end position="60"/>
    </location>
</feature>
<protein>
    <submittedName>
        <fullName evidence="3">Cytochrome c biogenesis protein CcsA</fullName>
    </submittedName>
</protein>
<dbReference type="InterPro" id="IPR002541">
    <property type="entry name" value="Cyt_c_assembly"/>
</dbReference>
<dbReference type="PANTHER" id="PTHR38034">
    <property type="entry name" value="INNER MEMBRANE PROTEIN YPJD"/>
    <property type="match status" value="1"/>
</dbReference>
<dbReference type="Pfam" id="PF01578">
    <property type="entry name" value="Cytochrom_C_asm"/>
    <property type="match status" value="1"/>
</dbReference>
<reference evidence="3" key="1">
    <citation type="submission" date="2022-05" db="EMBL/GenBank/DDBJ databases">
        <title>Schlegelella sp. nov., isolated from mangrove soil.</title>
        <authorList>
            <person name="Liu Y."/>
            <person name="Ge X."/>
            <person name="Liu W."/>
        </authorList>
    </citation>
    <scope>NUCLEOTIDE SEQUENCE</scope>
    <source>
        <strain evidence="3">S2-27</strain>
    </source>
</reference>
<evidence type="ECO:0000259" key="2">
    <source>
        <dbReference type="Pfam" id="PF01578"/>
    </source>
</evidence>
<organism evidence="3 4">
    <name type="scientific">Caldimonas mangrovi</name>
    <dbReference type="NCBI Taxonomy" id="2944811"/>
    <lineage>
        <taxon>Bacteria</taxon>
        <taxon>Pseudomonadati</taxon>
        <taxon>Pseudomonadota</taxon>
        <taxon>Betaproteobacteria</taxon>
        <taxon>Burkholderiales</taxon>
        <taxon>Sphaerotilaceae</taxon>
        <taxon>Caldimonas</taxon>
    </lineage>
</organism>
<feature type="transmembrane region" description="Helical" evidence="1">
    <location>
        <begin position="12"/>
        <end position="34"/>
    </location>
</feature>
<keyword evidence="1" id="KW-0812">Transmembrane</keyword>
<feature type="transmembrane region" description="Helical" evidence="1">
    <location>
        <begin position="72"/>
        <end position="93"/>
    </location>
</feature>
<feature type="domain" description="Cytochrome c assembly protein" evidence="2">
    <location>
        <begin position="80"/>
        <end position="271"/>
    </location>
</feature>
<evidence type="ECO:0000313" key="3">
    <source>
        <dbReference type="EMBL" id="MCM5678710.1"/>
    </source>
</evidence>
<proteinExistence type="predicted"/>
<dbReference type="InterPro" id="IPR052372">
    <property type="entry name" value="YpjD/HemX"/>
</dbReference>
<sequence length="279" mass="29662">MILASGPAAAFYAQSSMTVAASLAALLAYAVAVAQSERAAAALRWALLIGWVAHGLALVFDTSGVGVPNPGARFGFAPALSMTLWLVLAVYAVESRFVPLPGVRRTLAVLGLTAVALALFFPGEVRPHLGSAWMPLHWVLGIASYGLFGAAVLHAALLGNAERQMRDARGAMPPTPLGLPLLRLEKLTFRFVTAGFTVLSAALVLGVWFADPWRWDHKTIFSVLAWAVFAALLAGRRAFGWRGRMAVRWLYTGAALLLLAYVGSRFVLEVLLGRAAVAG</sequence>
<gene>
    <name evidence="3" type="primary">ccsA</name>
    <name evidence="3" type="ORF">M8A51_04090</name>
</gene>
<name>A0ABT0YJ11_9BURK</name>
<feature type="transmembrane region" description="Helical" evidence="1">
    <location>
        <begin position="105"/>
        <end position="123"/>
    </location>
</feature>
<comment type="caution">
    <text evidence="3">The sequence shown here is derived from an EMBL/GenBank/DDBJ whole genome shotgun (WGS) entry which is preliminary data.</text>
</comment>
<feature type="transmembrane region" description="Helical" evidence="1">
    <location>
        <begin position="187"/>
        <end position="209"/>
    </location>
</feature>
<dbReference type="EMBL" id="JAMKFE010000002">
    <property type="protein sequence ID" value="MCM5678710.1"/>
    <property type="molecule type" value="Genomic_DNA"/>
</dbReference>
<dbReference type="RefSeq" id="WP_251776846.1">
    <property type="nucleotide sequence ID" value="NZ_JAMKFE010000002.1"/>
</dbReference>